<reference evidence="20" key="1">
    <citation type="submission" date="2011-08" db="EMBL/GenBank/DDBJ databases">
        <authorList>
            <person name="Rombauts S."/>
        </authorList>
    </citation>
    <scope>NUCLEOTIDE SEQUENCE</scope>
    <source>
        <strain evidence="20">London</strain>
    </source>
</reference>
<dbReference type="Pfam" id="PF00071">
    <property type="entry name" value="Ras"/>
    <property type="match status" value="1"/>
</dbReference>
<evidence type="ECO:0000256" key="2">
    <source>
        <dbReference type="ARBA" id="ARBA00006270"/>
    </source>
</evidence>
<dbReference type="SMART" id="SM00175">
    <property type="entry name" value="RAB"/>
    <property type="match status" value="1"/>
</dbReference>
<dbReference type="EnsemblMetazoa" id="tetur03g00540.1">
    <property type="protein sequence ID" value="tetur03g00540.1"/>
    <property type="gene ID" value="tetur03g00540"/>
</dbReference>
<dbReference type="FunFam" id="3.40.50.300:FF:000707">
    <property type="entry name" value="RAB36, member RAS oncogene family"/>
    <property type="match status" value="1"/>
</dbReference>
<evidence type="ECO:0000256" key="13">
    <source>
        <dbReference type="ARBA" id="ARBA00023288"/>
    </source>
</evidence>
<evidence type="ECO:0000256" key="7">
    <source>
        <dbReference type="ARBA" id="ARBA00022801"/>
    </source>
</evidence>
<evidence type="ECO:0000256" key="18">
    <source>
        <dbReference type="ARBA" id="ARBA00067830"/>
    </source>
</evidence>
<comment type="cofactor">
    <cofactor evidence="1">
        <name>Mg(2+)</name>
        <dbReference type="ChEBI" id="CHEBI:18420"/>
    </cofactor>
</comment>
<protein>
    <recommendedName>
        <fullName evidence="18">Ras-related protein Rab-36</fullName>
        <ecNumber evidence="3">3.6.5.2</ecNumber>
    </recommendedName>
</protein>
<dbReference type="InterPro" id="IPR001806">
    <property type="entry name" value="Small_GTPase"/>
</dbReference>
<keyword evidence="7" id="KW-0378">Hydrolase</keyword>
<evidence type="ECO:0000256" key="10">
    <source>
        <dbReference type="ARBA" id="ARBA00023034"/>
    </source>
</evidence>
<dbReference type="Gene3D" id="3.40.50.300">
    <property type="entry name" value="P-loop containing nucleotide triphosphate hydrolases"/>
    <property type="match status" value="1"/>
</dbReference>
<evidence type="ECO:0000256" key="1">
    <source>
        <dbReference type="ARBA" id="ARBA00001946"/>
    </source>
</evidence>
<dbReference type="HOGENOM" id="CLU_041217_22_1_1"/>
<comment type="catalytic activity">
    <reaction evidence="16">
        <text>GTP + H2O = GDP + phosphate + H(+)</text>
        <dbReference type="Rhea" id="RHEA:19669"/>
        <dbReference type="ChEBI" id="CHEBI:15377"/>
        <dbReference type="ChEBI" id="CHEBI:15378"/>
        <dbReference type="ChEBI" id="CHEBI:37565"/>
        <dbReference type="ChEBI" id="CHEBI:43474"/>
        <dbReference type="ChEBI" id="CHEBI:58189"/>
        <dbReference type="EC" id="3.6.5.2"/>
    </reaction>
    <physiologicalReaction direction="left-to-right" evidence="16">
        <dbReference type="Rhea" id="RHEA:19670"/>
    </physiologicalReaction>
</comment>
<keyword evidence="12" id="KW-0472">Membrane</keyword>
<dbReference type="Proteomes" id="UP000015104">
    <property type="component" value="Unassembled WGS sequence"/>
</dbReference>
<accession>T1JYJ0</accession>
<keyword evidence="4" id="KW-0813">Transport</keyword>
<evidence type="ECO:0000256" key="5">
    <source>
        <dbReference type="ARBA" id="ARBA00022723"/>
    </source>
</evidence>
<keyword evidence="10" id="KW-0333">Golgi apparatus</keyword>
<evidence type="ECO:0000313" key="20">
    <source>
        <dbReference type="Proteomes" id="UP000015104"/>
    </source>
</evidence>
<comment type="subcellular location">
    <subcellularLocation>
        <location evidence="15">Golgi apparatus membrane</location>
        <topology evidence="15">Lipid-anchor</topology>
    </subcellularLocation>
</comment>
<evidence type="ECO:0000256" key="3">
    <source>
        <dbReference type="ARBA" id="ARBA00011984"/>
    </source>
</evidence>
<dbReference type="GO" id="GO:0003925">
    <property type="term" value="F:G protein activity"/>
    <property type="evidence" value="ECO:0007669"/>
    <property type="project" value="UniProtKB-EC"/>
</dbReference>
<sequence length="266" mass="30020">MDLSTQRVVDCFPIPYSLASPYSSLAFDQEIRDYCDQNVNLSLSDPFSKCAKVILVGDMAVGKTCLLNRFTYDTFGLDHKATIGVDFAIIRFNILQVPFQLQVWDTAGQERFQSIAENYYRNAHAAIICFDLSNISTLKSVNDWVSRIISGNKGNKVPLMFLVGTKMDCIADSVVEFVETEALKVAESLSAEYWSVSSRTGYNVENFFKRVAALSFSEIILTSIDRMKEDKESQAVQYSAKFVNLNKKKKFALIKACMVNKCVYKK</sequence>
<comment type="similarity">
    <text evidence="2">Belongs to the small GTPase superfamily. Rab family.</text>
</comment>
<evidence type="ECO:0000256" key="14">
    <source>
        <dbReference type="ARBA" id="ARBA00023289"/>
    </source>
</evidence>
<dbReference type="PANTHER" id="PTHR47977">
    <property type="entry name" value="RAS-RELATED PROTEIN RAB"/>
    <property type="match status" value="1"/>
</dbReference>
<evidence type="ECO:0000256" key="9">
    <source>
        <dbReference type="ARBA" id="ARBA00022927"/>
    </source>
</evidence>
<evidence type="ECO:0000313" key="19">
    <source>
        <dbReference type="EnsemblMetazoa" id="tetur03g00540.1"/>
    </source>
</evidence>
<dbReference type="STRING" id="32264.T1JYJ0"/>
<dbReference type="InterPro" id="IPR050227">
    <property type="entry name" value="Rab"/>
</dbReference>
<evidence type="ECO:0000256" key="11">
    <source>
        <dbReference type="ARBA" id="ARBA00023134"/>
    </source>
</evidence>
<dbReference type="SMART" id="SM00173">
    <property type="entry name" value="RAS"/>
    <property type="match status" value="1"/>
</dbReference>
<dbReference type="AlphaFoldDB" id="T1JYJ0"/>
<dbReference type="OMA" id="FKCIAAA"/>
<gene>
    <name evidence="19" type="primary">107359307</name>
</gene>
<comment type="function">
    <text evidence="17">The small GTPases Rab are key regulators of intracellular membrane trafficking, from the formation of transport vesicles to their fusion with membranes. Rabs cycle between an inactive GDP-bound form and an active GTP-bound form that is able to recruit to membranes different sets of downstream effectors directly responsible for vesicle formation, movement, tethering and fusion.</text>
</comment>
<dbReference type="PRINTS" id="PR00449">
    <property type="entry name" value="RASTRNSFRMNG"/>
</dbReference>
<proteinExistence type="inferred from homology"/>
<evidence type="ECO:0000256" key="6">
    <source>
        <dbReference type="ARBA" id="ARBA00022741"/>
    </source>
</evidence>
<evidence type="ECO:0000256" key="4">
    <source>
        <dbReference type="ARBA" id="ARBA00022448"/>
    </source>
</evidence>
<dbReference type="KEGG" id="tut:107359307"/>
<keyword evidence="5" id="KW-0479">Metal-binding</keyword>
<name>T1JYJ0_TETUR</name>
<dbReference type="OrthoDB" id="413584at2759"/>
<dbReference type="PROSITE" id="PS51419">
    <property type="entry name" value="RAB"/>
    <property type="match status" value="1"/>
</dbReference>
<evidence type="ECO:0000256" key="12">
    <source>
        <dbReference type="ARBA" id="ARBA00023136"/>
    </source>
</evidence>
<dbReference type="GO" id="GO:0046872">
    <property type="term" value="F:metal ion binding"/>
    <property type="evidence" value="ECO:0007669"/>
    <property type="project" value="UniProtKB-KW"/>
</dbReference>
<dbReference type="InterPro" id="IPR005225">
    <property type="entry name" value="Small_GTP-bd"/>
</dbReference>
<dbReference type="GO" id="GO:0000139">
    <property type="term" value="C:Golgi membrane"/>
    <property type="evidence" value="ECO:0007669"/>
    <property type="project" value="UniProtKB-SubCell"/>
</dbReference>
<evidence type="ECO:0000256" key="16">
    <source>
        <dbReference type="ARBA" id="ARBA00047660"/>
    </source>
</evidence>
<keyword evidence="9" id="KW-0653">Protein transport</keyword>
<dbReference type="EC" id="3.6.5.2" evidence="3"/>
<dbReference type="SMART" id="SM00176">
    <property type="entry name" value="RAN"/>
    <property type="match status" value="1"/>
</dbReference>
<keyword evidence="13" id="KW-0449">Lipoprotein</keyword>
<evidence type="ECO:0000256" key="8">
    <source>
        <dbReference type="ARBA" id="ARBA00022842"/>
    </source>
</evidence>
<dbReference type="eggNOG" id="KOG0094">
    <property type="taxonomic scope" value="Eukaryota"/>
</dbReference>
<keyword evidence="11" id="KW-0342">GTP-binding</keyword>
<keyword evidence="8" id="KW-0460">Magnesium</keyword>
<keyword evidence="14" id="KW-0636">Prenylation</keyword>
<dbReference type="PROSITE" id="PS51421">
    <property type="entry name" value="RAS"/>
    <property type="match status" value="1"/>
</dbReference>
<evidence type="ECO:0000256" key="15">
    <source>
        <dbReference type="ARBA" id="ARBA00037794"/>
    </source>
</evidence>
<evidence type="ECO:0000256" key="17">
    <source>
        <dbReference type="ARBA" id="ARBA00058763"/>
    </source>
</evidence>
<keyword evidence="6" id="KW-0547">Nucleotide-binding</keyword>
<dbReference type="SUPFAM" id="SSF52540">
    <property type="entry name" value="P-loop containing nucleoside triphosphate hydrolases"/>
    <property type="match status" value="1"/>
</dbReference>
<dbReference type="GO" id="GO:0005525">
    <property type="term" value="F:GTP binding"/>
    <property type="evidence" value="ECO:0007669"/>
    <property type="project" value="UniProtKB-KW"/>
</dbReference>
<dbReference type="GO" id="GO:0015031">
    <property type="term" value="P:protein transport"/>
    <property type="evidence" value="ECO:0007669"/>
    <property type="project" value="UniProtKB-KW"/>
</dbReference>
<dbReference type="NCBIfam" id="TIGR00231">
    <property type="entry name" value="small_GTP"/>
    <property type="match status" value="1"/>
</dbReference>
<organism evidence="19 20">
    <name type="scientific">Tetranychus urticae</name>
    <name type="common">Two-spotted spider mite</name>
    <dbReference type="NCBI Taxonomy" id="32264"/>
    <lineage>
        <taxon>Eukaryota</taxon>
        <taxon>Metazoa</taxon>
        <taxon>Ecdysozoa</taxon>
        <taxon>Arthropoda</taxon>
        <taxon>Chelicerata</taxon>
        <taxon>Arachnida</taxon>
        <taxon>Acari</taxon>
        <taxon>Acariformes</taxon>
        <taxon>Trombidiformes</taxon>
        <taxon>Prostigmata</taxon>
        <taxon>Eleutherengona</taxon>
        <taxon>Raphignathae</taxon>
        <taxon>Tetranychoidea</taxon>
        <taxon>Tetranychidae</taxon>
        <taxon>Tetranychus</taxon>
    </lineage>
</organism>
<reference evidence="19" key="2">
    <citation type="submission" date="2015-06" db="UniProtKB">
        <authorList>
            <consortium name="EnsemblMetazoa"/>
        </authorList>
    </citation>
    <scope>IDENTIFICATION</scope>
</reference>
<keyword evidence="20" id="KW-1185">Reference proteome</keyword>
<dbReference type="EMBL" id="CAEY01001108">
    <property type="status" value="NOT_ANNOTATED_CDS"/>
    <property type="molecule type" value="Genomic_DNA"/>
</dbReference>
<dbReference type="InterPro" id="IPR027417">
    <property type="entry name" value="P-loop_NTPase"/>
</dbReference>
<dbReference type="SMART" id="SM00174">
    <property type="entry name" value="RHO"/>
    <property type="match status" value="1"/>
</dbReference>